<dbReference type="AlphaFoldDB" id="A0ABD3ULT0"/>
<dbReference type="PROSITE" id="PS50206">
    <property type="entry name" value="RHODANESE_3"/>
    <property type="match status" value="1"/>
</dbReference>
<gene>
    <name evidence="4" type="ORF">ACJIZ3_012366</name>
</gene>
<dbReference type="PANTHER" id="PTHR47377:SF3">
    <property type="entry name" value="RHODANESE-LIKE DOMAIN-CONTAINING PROTEIN 4A, CHLOROPLASTIC"/>
    <property type="match status" value="1"/>
</dbReference>
<feature type="compositionally biased region" description="Polar residues" evidence="1">
    <location>
        <begin position="330"/>
        <end position="345"/>
    </location>
</feature>
<name>A0ABD3ULT0_9LAMI</name>
<keyword evidence="2" id="KW-0812">Transmembrane</keyword>
<feature type="region of interest" description="Disordered" evidence="1">
    <location>
        <begin position="45"/>
        <end position="64"/>
    </location>
</feature>
<feature type="compositionally biased region" description="Low complexity" evidence="1">
    <location>
        <begin position="316"/>
        <end position="325"/>
    </location>
</feature>
<proteinExistence type="predicted"/>
<sequence>MESLYRLLSAPPPLLPPSQTLKSTPKSHIFLTNYIPTTSFNSPQLQTKTLTPNHQPNSTPSKTSPSFPYNFHEELSFLISHKLFSIPNFSFLFLGSSLPLSCFASEITPTLATEQPSSKINLEYILVSIDNFFNRYPFFVYTVGFIWFIAIPLTEEYLQKYKFISAINAFKKLRDDPNSQLLDIRESKSLAVLGSPNLKILNKSTLQVEFRQGEEDSFVKKVLENFGDPSNTIVCVIDNFDGNSIKVAELLVKNGFKEAYAIRGGIMGEKGWQEIQESLLPLSVRVYSKKRAKVSKQVDTNGGIQRQDININDEYSSSNTSSIAKKSSKEVQNGDFSSISPTIRSNGDARPLSPYPNYPDYKPPSSPTPSKPK</sequence>
<dbReference type="SUPFAM" id="SSF52821">
    <property type="entry name" value="Rhodanese/Cell cycle control phosphatase"/>
    <property type="match status" value="1"/>
</dbReference>
<comment type="caution">
    <text evidence="4">The sequence shown here is derived from an EMBL/GenBank/DDBJ whole genome shotgun (WGS) entry which is preliminary data.</text>
</comment>
<dbReference type="PANTHER" id="PTHR47377">
    <property type="entry name" value="RHODANESE-LIKE DOMAIN-CONTAINING PROTEIN 4, CHLOROPLASTIC"/>
    <property type="match status" value="1"/>
</dbReference>
<dbReference type="InterPro" id="IPR036873">
    <property type="entry name" value="Rhodanese-like_dom_sf"/>
</dbReference>
<feature type="region of interest" description="Disordered" evidence="1">
    <location>
        <begin position="297"/>
        <end position="373"/>
    </location>
</feature>
<feature type="compositionally biased region" description="Polar residues" evidence="1">
    <location>
        <begin position="297"/>
        <end position="315"/>
    </location>
</feature>
<feature type="transmembrane region" description="Helical" evidence="2">
    <location>
        <begin position="136"/>
        <end position="154"/>
    </location>
</feature>
<dbReference type="InterPro" id="IPR001763">
    <property type="entry name" value="Rhodanese-like_dom"/>
</dbReference>
<dbReference type="Proteomes" id="UP001634393">
    <property type="component" value="Unassembled WGS sequence"/>
</dbReference>
<protein>
    <recommendedName>
        <fullName evidence="3">Rhodanese domain-containing protein</fullName>
    </recommendedName>
</protein>
<evidence type="ECO:0000256" key="2">
    <source>
        <dbReference type="SAM" id="Phobius"/>
    </source>
</evidence>
<evidence type="ECO:0000259" key="3">
    <source>
        <dbReference type="PROSITE" id="PS50206"/>
    </source>
</evidence>
<organism evidence="4 5">
    <name type="scientific">Penstemon smallii</name>
    <dbReference type="NCBI Taxonomy" id="265156"/>
    <lineage>
        <taxon>Eukaryota</taxon>
        <taxon>Viridiplantae</taxon>
        <taxon>Streptophyta</taxon>
        <taxon>Embryophyta</taxon>
        <taxon>Tracheophyta</taxon>
        <taxon>Spermatophyta</taxon>
        <taxon>Magnoliopsida</taxon>
        <taxon>eudicotyledons</taxon>
        <taxon>Gunneridae</taxon>
        <taxon>Pentapetalae</taxon>
        <taxon>asterids</taxon>
        <taxon>lamiids</taxon>
        <taxon>Lamiales</taxon>
        <taxon>Plantaginaceae</taxon>
        <taxon>Cheloneae</taxon>
        <taxon>Penstemon</taxon>
    </lineage>
</organism>
<keyword evidence="2" id="KW-1133">Transmembrane helix</keyword>
<reference evidence="4 5" key="1">
    <citation type="submission" date="2024-12" db="EMBL/GenBank/DDBJ databases">
        <title>The unique morphological basis and parallel evolutionary history of personate flowers in Penstemon.</title>
        <authorList>
            <person name="Depatie T.H."/>
            <person name="Wessinger C.A."/>
        </authorList>
    </citation>
    <scope>NUCLEOTIDE SEQUENCE [LARGE SCALE GENOMIC DNA]</scope>
    <source>
        <strain evidence="4">WTNN_2</strain>
        <tissue evidence="4">Leaf</tissue>
    </source>
</reference>
<evidence type="ECO:0000313" key="5">
    <source>
        <dbReference type="Proteomes" id="UP001634393"/>
    </source>
</evidence>
<evidence type="ECO:0000313" key="4">
    <source>
        <dbReference type="EMBL" id="KAL3850484.1"/>
    </source>
</evidence>
<accession>A0ABD3ULT0</accession>
<dbReference type="Gene3D" id="3.40.250.10">
    <property type="entry name" value="Rhodanese-like domain"/>
    <property type="match status" value="1"/>
</dbReference>
<dbReference type="InterPro" id="IPR044240">
    <property type="entry name" value="STR4-like"/>
</dbReference>
<feature type="domain" description="Rhodanese" evidence="3">
    <location>
        <begin position="175"/>
        <end position="281"/>
    </location>
</feature>
<feature type="compositionally biased region" description="Pro residues" evidence="1">
    <location>
        <begin position="353"/>
        <end position="373"/>
    </location>
</feature>
<dbReference type="EMBL" id="JBJXBP010000001">
    <property type="protein sequence ID" value="KAL3850484.1"/>
    <property type="molecule type" value="Genomic_DNA"/>
</dbReference>
<keyword evidence="2" id="KW-0472">Membrane</keyword>
<dbReference type="CDD" id="cd00158">
    <property type="entry name" value="RHOD"/>
    <property type="match status" value="1"/>
</dbReference>
<keyword evidence="5" id="KW-1185">Reference proteome</keyword>
<evidence type="ECO:0000256" key="1">
    <source>
        <dbReference type="SAM" id="MobiDB-lite"/>
    </source>
</evidence>